<evidence type="ECO:0000259" key="9">
    <source>
        <dbReference type="PROSITE" id="PS50011"/>
    </source>
</evidence>
<dbReference type="PROSITE" id="PS50202">
    <property type="entry name" value="MSP"/>
    <property type="match status" value="1"/>
</dbReference>
<dbReference type="InterPro" id="IPR000719">
    <property type="entry name" value="Prot_kinase_dom"/>
</dbReference>
<comment type="catalytic activity">
    <reaction evidence="7">
        <text>L-threonyl-[protein] + ATP = O-phospho-L-threonyl-[protein] + ADP + H(+)</text>
        <dbReference type="Rhea" id="RHEA:46608"/>
        <dbReference type="Rhea" id="RHEA-COMP:11060"/>
        <dbReference type="Rhea" id="RHEA-COMP:11605"/>
        <dbReference type="ChEBI" id="CHEBI:15378"/>
        <dbReference type="ChEBI" id="CHEBI:30013"/>
        <dbReference type="ChEBI" id="CHEBI:30616"/>
        <dbReference type="ChEBI" id="CHEBI:61977"/>
        <dbReference type="ChEBI" id="CHEBI:456216"/>
        <dbReference type="EC" id="2.7.11.1"/>
    </reaction>
</comment>
<dbReference type="SUPFAM" id="SSF49354">
    <property type="entry name" value="PapD-like"/>
    <property type="match status" value="1"/>
</dbReference>
<dbReference type="InterPro" id="IPR008962">
    <property type="entry name" value="PapD-like_sf"/>
</dbReference>
<dbReference type="InterPro" id="IPR011009">
    <property type="entry name" value="Kinase-like_dom_sf"/>
</dbReference>
<keyword evidence="6" id="KW-0067">ATP-binding</keyword>
<dbReference type="Pfam" id="PF00069">
    <property type="entry name" value="Pkinase"/>
    <property type="match status" value="1"/>
</dbReference>
<dbReference type="PANTHER" id="PTHR45707:SF50">
    <property type="entry name" value="VESICLE-ASSOCIATED PROTEIN 1-1"/>
    <property type="match status" value="1"/>
</dbReference>
<evidence type="ECO:0000259" key="10">
    <source>
        <dbReference type="PROSITE" id="PS50202"/>
    </source>
</evidence>
<dbReference type="InterPro" id="IPR008271">
    <property type="entry name" value="Ser/Thr_kinase_AS"/>
</dbReference>
<evidence type="ECO:0000313" key="11">
    <source>
        <dbReference type="EnsemblPlants" id="TuG1812G0700006043.01.T01"/>
    </source>
</evidence>
<dbReference type="FunFam" id="1.10.510.10:FF:001023">
    <property type="entry name" value="Os07g0541700 protein"/>
    <property type="match status" value="1"/>
</dbReference>
<dbReference type="GO" id="GO:0004674">
    <property type="term" value="F:protein serine/threonine kinase activity"/>
    <property type="evidence" value="ECO:0007669"/>
    <property type="project" value="UniProtKB-KW"/>
</dbReference>
<dbReference type="InterPro" id="IPR013783">
    <property type="entry name" value="Ig-like_fold"/>
</dbReference>
<dbReference type="SMART" id="SM00220">
    <property type="entry name" value="S_TKc"/>
    <property type="match status" value="1"/>
</dbReference>
<keyword evidence="4" id="KW-0547">Nucleotide-binding</keyword>
<reference evidence="11" key="2">
    <citation type="submission" date="2018-03" db="EMBL/GenBank/DDBJ databases">
        <title>The Triticum urartu genome reveals the dynamic nature of wheat genome evolution.</title>
        <authorList>
            <person name="Ling H."/>
            <person name="Ma B."/>
            <person name="Shi X."/>
            <person name="Liu H."/>
            <person name="Dong L."/>
            <person name="Sun H."/>
            <person name="Cao Y."/>
            <person name="Gao Q."/>
            <person name="Zheng S."/>
            <person name="Li Y."/>
            <person name="Yu Y."/>
            <person name="Du H."/>
            <person name="Qi M."/>
            <person name="Li Y."/>
            <person name="Yu H."/>
            <person name="Cui Y."/>
            <person name="Wang N."/>
            <person name="Chen C."/>
            <person name="Wu H."/>
            <person name="Zhao Y."/>
            <person name="Zhang J."/>
            <person name="Li Y."/>
            <person name="Zhou W."/>
            <person name="Zhang B."/>
            <person name="Hu W."/>
            <person name="Eijk M."/>
            <person name="Tang J."/>
            <person name="Witsenboer H."/>
            <person name="Zhao S."/>
            <person name="Li Z."/>
            <person name="Zhang A."/>
            <person name="Wang D."/>
            <person name="Liang C."/>
        </authorList>
    </citation>
    <scope>NUCLEOTIDE SEQUENCE [LARGE SCALE GENOMIC DNA]</scope>
    <source>
        <strain evidence="11">cv. G1812</strain>
    </source>
</reference>
<evidence type="ECO:0000256" key="6">
    <source>
        <dbReference type="ARBA" id="ARBA00022840"/>
    </source>
</evidence>
<dbReference type="Proteomes" id="UP000015106">
    <property type="component" value="Chromosome 7"/>
</dbReference>
<sequence length="325" mass="36697">MSNGSLDKYITDELRGLDWDTRFQIIKGICKGLCYLHMEKAILHMDLKPANILLDNQMVPKITDFGLSRPAEYSQTTGTNHFFTLGYTAPENMSLGGRKSVSSDIYSLGAIIMELVTGRKGVPGNNENVLRKWRHRWNKSGQIMLRTYQRQVTKCIEIGKLCQDIDPVKRPSISNIVNEFRAMENVDKHVKNTDSSILGQINPPFLDDDMLGVEPLELRFANLEHSNKKILSCSIELSNDTCGFIAFKIRTTSPLPYSIEPDIGIVVPRSKFIVETIMHNCMAALQSSIKQYTENFIVRSIKVDEGLTTKDINQGIFDTSMVDEV</sequence>
<evidence type="ECO:0000256" key="8">
    <source>
        <dbReference type="ARBA" id="ARBA00048679"/>
    </source>
</evidence>
<keyword evidence="3" id="KW-0808">Transferase</keyword>
<accession>A0A8R7R7K7</accession>
<reference evidence="11" key="3">
    <citation type="submission" date="2022-06" db="UniProtKB">
        <authorList>
            <consortium name="EnsemblPlants"/>
        </authorList>
    </citation>
    <scope>IDENTIFICATION</scope>
</reference>
<dbReference type="Gene3D" id="2.60.40.10">
    <property type="entry name" value="Immunoglobulins"/>
    <property type="match status" value="1"/>
</dbReference>
<keyword evidence="2" id="KW-0723">Serine/threonine-protein kinase</keyword>
<dbReference type="PROSITE" id="PS00108">
    <property type="entry name" value="PROTEIN_KINASE_ST"/>
    <property type="match status" value="1"/>
</dbReference>
<dbReference type="Gene3D" id="1.10.510.10">
    <property type="entry name" value="Transferase(Phosphotransferase) domain 1"/>
    <property type="match status" value="1"/>
</dbReference>
<evidence type="ECO:0000256" key="2">
    <source>
        <dbReference type="ARBA" id="ARBA00022527"/>
    </source>
</evidence>
<evidence type="ECO:0000313" key="12">
    <source>
        <dbReference type="Proteomes" id="UP000015106"/>
    </source>
</evidence>
<dbReference type="EC" id="2.7.11.1" evidence="1"/>
<reference evidence="12" key="1">
    <citation type="journal article" date="2013" name="Nature">
        <title>Draft genome of the wheat A-genome progenitor Triticum urartu.</title>
        <authorList>
            <person name="Ling H.Q."/>
            <person name="Zhao S."/>
            <person name="Liu D."/>
            <person name="Wang J."/>
            <person name="Sun H."/>
            <person name="Zhang C."/>
            <person name="Fan H."/>
            <person name="Li D."/>
            <person name="Dong L."/>
            <person name="Tao Y."/>
            <person name="Gao C."/>
            <person name="Wu H."/>
            <person name="Li Y."/>
            <person name="Cui Y."/>
            <person name="Guo X."/>
            <person name="Zheng S."/>
            <person name="Wang B."/>
            <person name="Yu K."/>
            <person name="Liang Q."/>
            <person name="Yang W."/>
            <person name="Lou X."/>
            <person name="Chen J."/>
            <person name="Feng M."/>
            <person name="Jian J."/>
            <person name="Zhang X."/>
            <person name="Luo G."/>
            <person name="Jiang Y."/>
            <person name="Liu J."/>
            <person name="Wang Z."/>
            <person name="Sha Y."/>
            <person name="Zhang B."/>
            <person name="Wu H."/>
            <person name="Tang D."/>
            <person name="Shen Q."/>
            <person name="Xue P."/>
            <person name="Zou S."/>
            <person name="Wang X."/>
            <person name="Liu X."/>
            <person name="Wang F."/>
            <person name="Yang Y."/>
            <person name="An X."/>
            <person name="Dong Z."/>
            <person name="Zhang K."/>
            <person name="Zhang X."/>
            <person name="Luo M.C."/>
            <person name="Dvorak J."/>
            <person name="Tong Y."/>
            <person name="Wang J."/>
            <person name="Yang H."/>
            <person name="Li Z."/>
            <person name="Wang D."/>
            <person name="Zhang A."/>
            <person name="Wang J."/>
        </authorList>
    </citation>
    <scope>NUCLEOTIDE SEQUENCE</scope>
    <source>
        <strain evidence="12">cv. G1812</strain>
    </source>
</reference>
<keyword evidence="5" id="KW-0418">Kinase</keyword>
<dbReference type="PROSITE" id="PS50011">
    <property type="entry name" value="PROTEIN_KINASE_DOM"/>
    <property type="match status" value="1"/>
</dbReference>
<dbReference type="GO" id="GO:0005524">
    <property type="term" value="F:ATP binding"/>
    <property type="evidence" value="ECO:0007669"/>
    <property type="project" value="UniProtKB-KW"/>
</dbReference>
<name>A0A8R7R7K7_TRIUA</name>
<feature type="domain" description="Protein kinase" evidence="9">
    <location>
        <begin position="1"/>
        <end position="181"/>
    </location>
</feature>
<feature type="domain" description="MSP" evidence="10">
    <location>
        <begin position="210"/>
        <end position="325"/>
    </location>
</feature>
<evidence type="ECO:0000256" key="3">
    <source>
        <dbReference type="ARBA" id="ARBA00022679"/>
    </source>
</evidence>
<dbReference type="Gramene" id="TuG1812G0700006043.01.T01">
    <property type="protein sequence ID" value="TuG1812G0700006043.01.T01"/>
    <property type="gene ID" value="TuG1812G0700006043.01"/>
</dbReference>
<keyword evidence="12" id="KW-1185">Reference proteome</keyword>
<organism evidence="11 12">
    <name type="scientific">Triticum urartu</name>
    <name type="common">Red wild einkorn</name>
    <name type="synonym">Crithodium urartu</name>
    <dbReference type="NCBI Taxonomy" id="4572"/>
    <lineage>
        <taxon>Eukaryota</taxon>
        <taxon>Viridiplantae</taxon>
        <taxon>Streptophyta</taxon>
        <taxon>Embryophyta</taxon>
        <taxon>Tracheophyta</taxon>
        <taxon>Spermatophyta</taxon>
        <taxon>Magnoliopsida</taxon>
        <taxon>Liliopsida</taxon>
        <taxon>Poales</taxon>
        <taxon>Poaceae</taxon>
        <taxon>BOP clade</taxon>
        <taxon>Pooideae</taxon>
        <taxon>Triticodae</taxon>
        <taxon>Triticeae</taxon>
        <taxon>Triticinae</taxon>
        <taxon>Triticum</taxon>
    </lineage>
</organism>
<dbReference type="AlphaFoldDB" id="A0A8R7R7K7"/>
<dbReference type="Pfam" id="PF00635">
    <property type="entry name" value="Motile_Sperm"/>
    <property type="match status" value="1"/>
</dbReference>
<evidence type="ECO:0000256" key="7">
    <source>
        <dbReference type="ARBA" id="ARBA00047899"/>
    </source>
</evidence>
<evidence type="ECO:0000256" key="5">
    <source>
        <dbReference type="ARBA" id="ARBA00022777"/>
    </source>
</evidence>
<dbReference type="EnsemblPlants" id="TuG1812G0700006043.01.T01">
    <property type="protein sequence ID" value="TuG1812G0700006043.01.T01"/>
    <property type="gene ID" value="TuG1812G0700006043.01"/>
</dbReference>
<dbReference type="SUPFAM" id="SSF56112">
    <property type="entry name" value="Protein kinase-like (PK-like)"/>
    <property type="match status" value="1"/>
</dbReference>
<proteinExistence type="predicted"/>
<dbReference type="InterPro" id="IPR000535">
    <property type="entry name" value="MSP_dom"/>
</dbReference>
<evidence type="ECO:0000256" key="1">
    <source>
        <dbReference type="ARBA" id="ARBA00012513"/>
    </source>
</evidence>
<comment type="catalytic activity">
    <reaction evidence="8">
        <text>L-seryl-[protein] + ATP = O-phospho-L-seryl-[protein] + ADP + H(+)</text>
        <dbReference type="Rhea" id="RHEA:17989"/>
        <dbReference type="Rhea" id="RHEA-COMP:9863"/>
        <dbReference type="Rhea" id="RHEA-COMP:11604"/>
        <dbReference type="ChEBI" id="CHEBI:15378"/>
        <dbReference type="ChEBI" id="CHEBI:29999"/>
        <dbReference type="ChEBI" id="CHEBI:30616"/>
        <dbReference type="ChEBI" id="CHEBI:83421"/>
        <dbReference type="ChEBI" id="CHEBI:456216"/>
        <dbReference type="EC" id="2.7.11.1"/>
    </reaction>
</comment>
<protein>
    <recommendedName>
        <fullName evidence="1">non-specific serine/threonine protein kinase</fullName>
        <ecNumber evidence="1">2.7.11.1</ecNumber>
    </recommendedName>
</protein>
<evidence type="ECO:0000256" key="4">
    <source>
        <dbReference type="ARBA" id="ARBA00022741"/>
    </source>
</evidence>
<dbReference type="PANTHER" id="PTHR45707">
    <property type="entry name" value="C2 CALCIUM/LIPID-BINDING PLANT PHOSPHORIBOSYLTRANSFERASE FAMILY PROTEIN"/>
    <property type="match status" value="1"/>
</dbReference>